<name>A0A6L5Y043_9FIRM</name>
<evidence type="ECO:0000256" key="2">
    <source>
        <dbReference type="SAM" id="Phobius"/>
    </source>
</evidence>
<accession>A0A6L5Y043</accession>
<feature type="domain" description="Bacterial sugar transferase" evidence="3">
    <location>
        <begin position="8"/>
        <end position="187"/>
    </location>
</feature>
<keyword evidence="5" id="KW-1185">Reference proteome</keyword>
<keyword evidence="2" id="KW-0472">Membrane</keyword>
<dbReference type="EMBL" id="VUMT01000020">
    <property type="protein sequence ID" value="MSS64490.1"/>
    <property type="molecule type" value="Genomic_DNA"/>
</dbReference>
<feature type="transmembrane region" description="Helical" evidence="2">
    <location>
        <begin position="12"/>
        <end position="34"/>
    </location>
</feature>
<organism evidence="4 5">
    <name type="scientific">Velocimicrobium porci</name>
    <dbReference type="NCBI Taxonomy" id="2606634"/>
    <lineage>
        <taxon>Bacteria</taxon>
        <taxon>Bacillati</taxon>
        <taxon>Bacillota</taxon>
        <taxon>Clostridia</taxon>
        <taxon>Lachnospirales</taxon>
        <taxon>Lachnospiraceae</taxon>
        <taxon>Velocimicrobium</taxon>
    </lineage>
</organism>
<dbReference type="AlphaFoldDB" id="A0A6L5Y043"/>
<dbReference type="RefSeq" id="WP_154519878.1">
    <property type="nucleotide sequence ID" value="NZ_VUMT01000020.1"/>
</dbReference>
<keyword evidence="4" id="KW-0808">Transferase</keyword>
<evidence type="ECO:0000313" key="5">
    <source>
        <dbReference type="Proteomes" id="UP000482209"/>
    </source>
</evidence>
<dbReference type="InterPro" id="IPR003362">
    <property type="entry name" value="Bact_transf"/>
</dbReference>
<dbReference type="PANTHER" id="PTHR30576:SF10">
    <property type="entry name" value="SLL5057 PROTEIN"/>
    <property type="match status" value="1"/>
</dbReference>
<comment type="similarity">
    <text evidence="1">Belongs to the bacterial sugar transferase family.</text>
</comment>
<protein>
    <submittedName>
        <fullName evidence="4">Sugar transferase</fullName>
    </submittedName>
</protein>
<evidence type="ECO:0000313" key="4">
    <source>
        <dbReference type="EMBL" id="MSS64490.1"/>
    </source>
</evidence>
<keyword evidence="2" id="KW-0812">Transmembrane</keyword>
<gene>
    <name evidence="4" type="ORF">FYJ58_11490</name>
</gene>
<evidence type="ECO:0000259" key="3">
    <source>
        <dbReference type="Pfam" id="PF02397"/>
    </source>
</evidence>
<keyword evidence="2" id="KW-1133">Transmembrane helix</keyword>
<evidence type="ECO:0000256" key="1">
    <source>
        <dbReference type="ARBA" id="ARBA00006464"/>
    </source>
</evidence>
<dbReference type="Proteomes" id="UP000482209">
    <property type="component" value="Unassembled WGS sequence"/>
</dbReference>
<dbReference type="GO" id="GO:0016780">
    <property type="term" value="F:phosphotransferase activity, for other substituted phosphate groups"/>
    <property type="evidence" value="ECO:0007669"/>
    <property type="project" value="TreeGrafter"/>
</dbReference>
<comment type="caution">
    <text evidence="4">The sequence shown here is derived from an EMBL/GenBank/DDBJ whole genome shotgun (WGS) entry which is preliminary data.</text>
</comment>
<sequence>MLYQKMIKRLLDIILSLLGIIFLSWLLVILAVIVKCTSRGPILFCQRRIGINKKEFFIYKFRTMRIDTPKDMPTHLLENPEQYITPIGKFMRKTSLDELPQLFNILSGEMSVVGPRPALWNQYDLIALRDKNGANAIRPGLTGLAQISGRDELPIKKKAKLDGKYAKKVSYLLDFWIVLRTIESVLKHDGVKEGGVKEGGVK</sequence>
<dbReference type="PANTHER" id="PTHR30576">
    <property type="entry name" value="COLANIC BIOSYNTHESIS UDP-GLUCOSE LIPID CARRIER TRANSFERASE"/>
    <property type="match status" value="1"/>
</dbReference>
<dbReference type="Pfam" id="PF02397">
    <property type="entry name" value="Bac_transf"/>
    <property type="match status" value="1"/>
</dbReference>
<reference evidence="4 5" key="1">
    <citation type="submission" date="2019-08" db="EMBL/GenBank/DDBJ databases">
        <title>In-depth cultivation of the pig gut microbiome towards novel bacterial diversity and tailored functional studies.</title>
        <authorList>
            <person name="Wylensek D."/>
            <person name="Hitch T.C.A."/>
            <person name="Clavel T."/>
        </authorList>
    </citation>
    <scope>NUCLEOTIDE SEQUENCE [LARGE SCALE GENOMIC DNA]</scope>
    <source>
        <strain evidence="4 5">WCA-693-APC-MOT-I</strain>
    </source>
</reference>
<proteinExistence type="inferred from homology"/>